<name>A0AAV5T926_9BILA</name>
<feature type="compositionally biased region" description="Basic residues" evidence="1">
    <location>
        <begin position="836"/>
        <end position="845"/>
    </location>
</feature>
<dbReference type="EMBL" id="BTSX01000004">
    <property type="protein sequence ID" value="GMS91743.1"/>
    <property type="molecule type" value="Genomic_DNA"/>
</dbReference>
<feature type="region of interest" description="Disordered" evidence="1">
    <location>
        <begin position="1146"/>
        <end position="1222"/>
    </location>
</feature>
<feature type="compositionally biased region" description="Basic and acidic residues" evidence="1">
    <location>
        <begin position="780"/>
        <end position="789"/>
    </location>
</feature>
<reference evidence="2" key="1">
    <citation type="submission" date="2023-10" db="EMBL/GenBank/DDBJ databases">
        <title>Genome assembly of Pristionchus species.</title>
        <authorList>
            <person name="Yoshida K."/>
            <person name="Sommer R.J."/>
        </authorList>
    </citation>
    <scope>NUCLEOTIDE SEQUENCE</scope>
    <source>
        <strain evidence="2">RS0144</strain>
    </source>
</reference>
<evidence type="ECO:0000313" key="3">
    <source>
        <dbReference type="Proteomes" id="UP001432027"/>
    </source>
</evidence>
<keyword evidence="3" id="KW-1185">Reference proteome</keyword>
<protein>
    <submittedName>
        <fullName evidence="2">Uncharacterized protein</fullName>
    </submittedName>
</protein>
<feature type="region of interest" description="Disordered" evidence="1">
    <location>
        <begin position="820"/>
        <end position="976"/>
    </location>
</feature>
<feature type="region of interest" description="Disordered" evidence="1">
    <location>
        <begin position="780"/>
        <end position="807"/>
    </location>
</feature>
<feature type="compositionally biased region" description="Basic and acidic residues" evidence="1">
    <location>
        <begin position="798"/>
        <end position="807"/>
    </location>
</feature>
<feature type="compositionally biased region" description="Basic and acidic residues" evidence="1">
    <location>
        <begin position="882"/>
        <end position="904"/>
    </location>
</feature>
<evidence type="ECO:0000313" key="2">
    <source>
        <dbReference type="EMBL" id="GMS91743.1"/>
    </source>
</evidence>
<comment type="caution">
    <text evidence="2">The sequence shown here is derived from an EMBL/GenBank/DDBJ whole genome shotgun (WGS) entry which is preliminary data.</text>
</comment>
<sequence>GGSMPCTAEDYLEPHSHRCLLIIYSDSHVTHTQLDENDCSDALLNYGSIKKIELTEDRRAALVDFECEHAPLLVARCFELHKTNPDVPMPRGATAILPGCSFKNFVYLHFVPPTLSNLAIWNHFHAWNLKRGVILLRPGKDGDRSSRVVVVLSGGVAADRYTLKKMRVCQGTEKGRNYSFYAVPPLELLTNHTNVCDTDGCEECNVADLRENVQFEEEMRRIEATERDSAQKQNASDDDDYDDDYSTRRASSSLFRDISDKSEQQRWGLVEQKQDPVLTVSVMPHFEEPSLPFSEEVHKPLPAQLKTKEEEKDCANQKDKWIPTTINDYLSLRANRCLLIVIGKTPLGERDCRETLGDYGQIKQIEWTSDRRAAFVEFNCHHVPVLIARCYGLHHTKDRVRMPKGVAALLPGCSMENFLHWHVPPSLPTVALREHLTEYCEDREFIIHRTGTDACPSTRVVVEFTDGVADTTLTLGQICTYEVRFNESNHKFCGIPHIKRLSDFSAVSDMRKCSNCNIHKYKSRVKDEEIWKRGEWKAIQEEQIVDHQTSAPLEMEGKVESEEIVAQTKISIGSYITKYANRCLLIVIGKIPLGERDCWDSLGKYGSITDVDLSPDLRVAFIDFDCCHAPLLAARCFGNDQITRQFPLPRGVSSLLPGCSINNFLYLKVPSSLPTVALRAHLDDWLKKCDITVHRAGTLANPSAHAVIEFNDFTATSSFHGGKRILVREVMVNGSSHTFHVVPQIPFLINTSSLSNARGCEKCNVSKMLPIVKAEEQKTKAMRTERQEQIDQWTNFPVERRDEIPGQKRKEWSIVPLASYPSAPKAPANASEARKPPKGILRRKEKSIWASPEKPRPCKSVRFDESTRKSGRRSALTSPDFELPKESIKDNREMEKNEQNREDVPPPDPTQSPTEKPNKRPDGVQATIPSNDAPFSPPPFSPTRSHSPPIPSLFLSLSIDEPQQIEQKVPPPPVLVSEMCVDTRDVIVEESERDVDPTDDVVVEEAVETGEWKEKSESVPMIEPDVNEGSTSTEDTQSSADYESCNESPANSGEEWAAEDHDSDDLLPGKDDKWTHDGAAGDAPSLVMRTDEEKKASDQVGDIVDRMEKASPAPLPTVSLMPEDVKSFREVAASSDEDSIYYDYESDSSTVSTVIGEGDGKYVVDPEEWDEEDQIRHGYKRRTMSTIEEDSQEENAPPSLCSTQESETEEEKKESIDQEEKE</sequence>
<organism evidence="2 3">
    <name type="scientific">Pristionchus entomophagus</name>
    <dbReference type="NCBI Taxonomy" id="358040"/>
    <lineage>
        <taxon>Eukaryota</taxon>
        <taxon>Metazoa</taxon>
        <taxon>Ecdysozoa</taxon>
        <taxon>Nematoda</taxon>
        <taxon>Chromadorea</taxon>
        <taxon>Rhabditida</taxon>
        <taxon>Rhabditina</taxon>
        <taxon>Diplogasteromorpha</taxon>
        <taxon>Diplogasteroidea</taxon>
        <taxon>Neodiplogasteridae</taxon>
        <taxon>Pristionchus</taxon>
    </lineage>
</organism>
<feature type="non-terminal residue" evidence="2">
    <location>
        <position position="1222"/>
    </location>
</feature>
<feature type="compositionally biased region" description="Basic and acidic residues" evidence="1">
    <location>
        <begin position="1089"/>
        <end position="1102"/>
    </location>
</feature>
<feature type="compositionally biased region" description="Polar residues" evidence="1">
    <location>
        <begin position="1028"/>
        <end position="1051"/>
    </location>
</feature>
<feature type="non-terminal residue" evidence="2">
    <location>
        <position position="1"/>
    </location>
</feature>
<feature type="compositionally biased region" description="Basic and acidic residues" evidence="1">
    <location>
        <begin position="1067"/>
        <end position="1076"/>
    </location>
</feature>
<feature type="compositionally biased region" description="Low complexity" evidence="1">
    <location>
        <begin position="942"/>
        <end position="958"/>
    </location>
</feature>
<feature type="compositionally biased region" description="Basic and acidic residues" evidence="1">
    <location>
        <begin position="853"/>
        <end position="868"/>
    </location>
</feature>
<dbReference type="AlphaFoldDB" id="A0AAV5T926"/>
<proteinExistence type="predicted"/>
<accession>A0AAV5T926</accession>
<feature type="region of interest" description="Disordered" evidence="1">
    <location>
        <begin position="223"/>
        <end position="246"/>
    </location>
</feature>
<feature type="compositionally biased region" description="Basic and acidic residues" evidence="1">
    <location>
        <begin position="1210"/>
        <end position="1222"/>
    </location>
</feature>
<feature type="region of interest" description="Disordered" evidence="1">
    <location>
        <begin position="1007"/>
        <end position="1102"/>
    </location>
</feature>
<evidence type="ECO:0000256" key="1">
    <source>
        <dbReference type="SAM" id="MobiDB-lite"/>
    </source>
</evidence>
<dbReference type="Proteomes" id="UP001432027">
    <property type="component" value="Unassembled WGS sequence"/>
</dbReference>
<gene>
    <name evidence="2" type="ORF">PENTCL1PPCAC_13918</name>
</gene>